<dbReference type="EMBL" id="NESQ01000078">
    <property type="protein sequence ID" value="PUU79888.1"/>
    <property type="molecule type" value="Genomic_DNA"/>
</dbReference>
<evidence type="ECO:0000313" key="2">
    <source>
        <dbReference type="Proteomes" id="UP000244722"/>
    </source>
</evidence>
<proteinExistence type="predicted"/>
<sequence>MKVLNLSLHTPALVSLVSYAANTREFYVCPKVLSRNQKFSHLCFSFNTFTPQRTIPVPELITSSSALSLAQ</sequence>
<reference evidence="1 2" key="1">
    <citation type="submission" date="2017-04" db="EMBL/GenBank/DDBJ databases">
        <title>Draft genome sequence of Tuber borchii Vittad., a whitish edible truffle.</title>
        <authorList>
            <consortium name="DOE Joint Genome Institute"/>
            <person name="Murat C."/>
            <person name="Kuo A."/>
            <person name="Barry K.W."/>
            <person name="Clum A."/>
            <person name="Dockter R.B."/>
            <person name="Fauchery L."/>
            <person name="Iotti M."/>
            <person name="Kohler A."/>
            <person name="Labutti K."/>
            <person name="Lindquist E.A."/>
            <person name="Lipzen A."/>
            <person name="Ohm R.A."/>
            <person name="Wang M."/>
            <person name="Grigoriev I.V."/>
            <person name="Zambonelli A."/>
            <person name="Martin F.M."/>
        </authorList>
    </citation>
    <scope>NUCLEOTIDE SEQUENCE [LARGE SCALE GENOMIC DNA]</scope>
    <source>
        <strain evidence="1 2">Tbo3840</strain>
    </source>
</reference>
<comment type="caution">
    <text evidence="1">The sequence shown here is derived from an EMBL/GenBank/DDBJ whole genome shotgun (WGS) entry which is preliminary data.</text>
</comment>
<name>A0A2T6ZWN2_TUBBO</name>
<organism evidence="1 2">
    <name type="scientific">Tuber borchii</name>
    <name type="common">White truffle</name>
    <dbReference type="NCBI Taxonomy" id="42251"/>
    <lineage>
        <taxon>Eukaryota</taxon>
        <taxon>Fungi</taxon>
        <taxon>Dikarya</taxon>
        <taxon>Ascomycota</taxon>
        <taxon>Pezizomycotina</taxon>
        <taxon>Pezizomycetes</taxon>
        <taxon>Pezizales</taxon>
        <taxon>Tuberaceae</taxon>
        <taxon>Tuber</taxon>
    </lineage>
</organism>
<evidence type="ECO:0000313" key="1">
    <source>
        <dbReference type="EMBL" id="PUU79888.1"/>
    </source>
</evidence>
<protein>
    <submittedName>
        <fullName evidence="1">Uncharacterized protein</fullName>
    </submittedName>
</protein>
<gene>
    <name evidence="1" type="ORF">B9Z19DRAFT_1080596</name>
</gene>
<accession>A0A2T6ZWN2</accession>
<dbReference type="AlphaFoldDB" id="A0A2T6ZWN2"/>
<dbReference type="Proteomes" id="UP000244722">
    <property type="component" value="Unassembled WGS sequence"/>
</dbReference>
<keyword evidence="2" id="KW-1185">Reference proteome</keyword>